<dbReference type="GO" id="GO:0000155">
    <property type="term" value="F:phosphorelay sensor kinase activity"/>
    <property type="evidence" value="ECO:0007669"/>
    <property type="project" value="InterPro"/>
</dbReference>
<feature type="domain" description="Response regulatory" evidence="9">
    <location>
        <begin position="718"/>
        <end position="833"/>
    </location>
</feature>
<name>A0A1H7XJ04_STIAU</name>
<dbReference type="Gene3D" id="3.30.565.10">
    <property type="entry name" value="Histidine kinase-like ATPase, C-terminal domain"/>
    <property type="match status" value="1"/>
</dbReference>
<dbReference type="PROSITE" id="PS50110">
    <property type="entry name" value="RESPONSE_REGULATORY"/>
    <property type="match status" value="1"/>
</dbReference>
<dbReference type="Pfam" id="PF08448">
    <property type="entry name" value="PAS_4"/>
    <property type="match status" value="1"/>
</dbReference>
<dbReference type="CDD" id="cd00130">
    <property type="entry name" value="PAS"/>
    <property type="match status" value="2"/>
</dbReference>
<dbReference type="Pfam" id="PF01590">
    <property type="entry name" value="GAF"/>
    <property type="match status" value="1"/>
</dbReference>
<dbReference type="GO" id="GO:0006355">
    <property type="term" value="P:regulation of DNA-templated transcription"/>
    <property type="evidence" value="ECO:0007669"/>
    <property type="project" value="InterPro"/>
</dbReference>
<dbReference type="InterPro" id="IPR003018">
    <property type="entry name" value="GAF"/>
</dbReference>
<dbReference type="SUPFAM" id="SSF52172">
    <property type="entry name" value="CheY-like"/>
    <property type="match status" value="1"/>
</dbReference>
<evidence type="ECO:0000259" key="8">
    <source>
        <dbReference type="PROSITE" id="PS50109"/>
    </source>
</evidence>
<dbReference type="PROSITE" id="PS50109">
    <property type="entry name" value="HIS_KIN"/>
    <property type="match status" value="1"/>
</dbReference>
<evidence type="ECO:0000256" key="3">
    <source>
        <dbReference type="ARBA" id="ARBA00022553"/>
    </source>
</evidence>
<accession>A0A1H7XJ04</accession>
<dbReference type="Pfam" id="PF00072">
    <property type="entry name" value="Response_reg"/>
    <property type="match status" value="1"/>
</dbReference>
<evidence type="ECO:0000256" key="1">
    <source>
        <dbReference type="ARBA" id="ARBA00000085"/>
    </source>
</evidence>
<dbReference type="InterPro" id="IPR003661">
    <property type="entry name" value="HisK_dim/P_dom"/>
</dbReference>
<dbReference type="SUPFAM" id="SSF55874">
    <property type="entry name" value="ATPase domain of HSP90 chaperone/DNA topoisomerase II/histidine kinase"/>
    <property type="match status" value="1"/>
</dbReference>
<dbReference type="CDD" id="cd00082">
    <property type="entry name" value="HisKA"/>
    <property type="match status" value="1"/>
</dbReference>
<evidence type="ECO:0000256" key="5">
    <source>
        <dbReference type="ARBA" id="ARBA00022777"/>
    </source>
</evidence>
<dbReference type="Gene3D" id="3.30.450.40">
    <property type="match status" value="1"/>
</dbReference>
<keyword evidence="5" id="KW-0418">Kinase</keyword>
<dbReference type="PROSITE" id="PS50112">
    <property type="entry name" value="PAS"/>
    <property type="match status" value="1"/>
</dbReference>
<dbReference type="SUPFAM" id="SSF55785">
    <property type="entry name" value="PYP-like sensor domain (PAS domain)"/>
    <property type="match status" value="2"/>
</dbReference>
<dbReference type="InterPro" id="IPR003594">
    <property type="entry name" value="HATPase_dom"/>
</dbReference>
<dbReference type="InterPro" id="IPR029016">
    <property type="entry name" value="GAF-like_dom_sf"/>
</dbReference>
<feature type="compositionally biased region" description="Low complexity" evidence="7">
    <location>
        <begin position="12"/>
        <end position="22"/>
    </location>
</feature>
<dbReference type="InterPro" id="IPR011006">
    <property type="entry name" value="CheY-like_superfamily"/>
</dbReference>
<dbReference type="InterPro" id="IPR000014">
    <property type="entry name" value="PAS"/>
</dbReference>
<dbReference type="PANTHER" id="PTHR43047:SF72">
    <property type="entry name" value="OSMOSENSING HISTIDINE PROTEIN KINASE SLN1"/>
    <property type="match status" value="1"/>
</dbReference>
<dbReference type="SUPFAM" id="SSF47384">
    <property type="entry name" value="Homodimeric domain of signal transducing histidine kinase"/>
    <property type="match status" value="1"/>
</dbReference>
<dbReference type="Pfam" id="PF00989">
    <property type="entry name" value="PAS"/>
    <property type="match status" value="1"/>
</dbReference>
<dbReference type="InterPro" id="IPR013656">
    <property type="entry name" value="PAS_4"/>
</dbReference>
<dbReference type="InterPro" id="IPR013767">
    <property type="entry name" value="PAS_fold"/>
</dbReference>
<dbReference type="EC" id="2.7.13.3" evidence="2"/>
<dbReference type="PRINTS" id="PR00344">
    <property type="entry name" value="BCTRLSENSOR"/>
</dbReference>
<evidence type="ECO:0000313" key="11">
    <source>
        <dbReference type="EMBL" id="SEM33645.1"/>
    </source>
</evidence>
<gene>
    <name evidence="11" type="ORF">SAMN05444354_11537</name>
</gene>
<dbReference type="Gene3D" id="1.10.287.130">
    <property type="match status" value="1"/>
</dbReference>
<reference evidence="12" key="1">
    <citation type="submission" date="2016-10" db="EMBL/GenBank/DDBJ databases">
        <authorList>
            <person name="Varghese N."/>
            <person name="Submissions S."/>
        </authorList>
    </citation>
    <scope>NUCLEOTIDE SEQUENCE [LARGE SCALE GENOMIC DNA]</scope>
    <source>
        <strain evidence="12">DSM 17044</strain>
    </source>
</reference>
<dbReference type="Gene3D" id="3.40.50.2300">
    <property type="match status" value="1"/>
</dbReference>
<evidence type="ECO:0000256" key="7">
    <source>
        <dbReference type="SAM" id="MobiDB-lite"/>
    </source>
</evidence>
<proteinExistence type="predicted"/>
<keyword evidence="3 6" id="KW-0597">Phosphoprotein</keyword>
<protein>
    <recommendedName>
        <fullName evidence="2">histidine kinase</fullName>
        <ecNumber evidence="2">2.7.13.3</ecNumber>
    </recommendedName>
</protein>
<feature type="modified residue" description="4-aspartylphosphate" evidence="6">
    <location>
        <position position="766"/>
    </location>
</feature>
<dbReference type="GO" id="GO:0009927">
    <property type="term" value="F:histidine phosphotransfer kinase activity"/>
    <property type="evidence" value="ECO:0007669"/>
    <property type="project" value="TreeGrafter"/>
</dbReference>
<dbReference type="SMART" id="SM00065">
    <property type="entry name" value="GAF"/>
    <property type="match status" value="1"/>
</dbReference>
<dbReference type="Proteomes" id="UP000182719">
    <property type="component" value="Unassembled WGS sequence"/>
</dbReference>
<dbReference type="CDD" id="cd00156">
    <property type="entry name" value="REC"/>
    <property type="match status" value="1"/>
</dbReference>
<dbReference type="AlphaFoldDB" id="A0A1H7XJ04"/>
<dbReference type="Pfam" id="PF00512">
    <property type="entry name" value="HisKA"/>
    <property type="match status" value="1"/>
</dbReference>
<evidence type="ECO:0000256" key="2">
    <source>
        <dbReference type="ARBA" id="ARBA00012438"/>
    </source>
</evidence>
<feature type="domain" description="Histidine kinase" evidence="8">
    <location>
        <begin position="480"/>
        <end position="699"/>
    </location>
</feature>
<comment type="catalytic activity">
    <reaction evidence="1">
        <text>ATP + protein L-histidine = ADP + protein N-phospho-L-histidine.</text>
        <dbReference type="EC" id="2.7.13.3"/>
    </reaction>
</comment>
<evidence type="ECO:0000259" key="9">
    <source>
        <dbReference type="PROSITE" id="PS50110"/>
    </source>
</evidence>
<dbReference type="InterPro" id="IPR036890">
    <property type="entry name" value="HATPase_C_sf"/>
</dbReference>
<dbReference type="InterPro" id="IPR036097">
    <property type="entry name" value="HisK_dim/P_sf"/>
</dbReference>
<dbReference type="NCBIfam" id="TIGR00229">
    <property type="entry name" value="sensory_box"/>
    <property type="match status" value="2"/>
</dbReference>
<sequence>MAEEWVPGPGQGPRAGPQGTAPGPKPLSLVSTDMEADALRYRMLAQHLRAVIFQLDARGHFTVLGASWEELTDLKVASTLGTSLVDALHPVDREPVRGWLCALAAREQEGFRHEVRILTRTGTCWVELFAQASPSLAGEVVGILTDISERRRAQDAVTTRERCLAAVVEVQRRLLMHEPEGYLYQDILAPLGRASGASRAYVFEAHRDVMGRLRVTQRAEWCMAGIAARSQMPGEIALEEELFPEQAALLSAGQPLQFLASETPPRFRAGLARQGILSALLLPVRVNGEVFGFIGFDNCVEAHRWEAVAVSLLAGAAGALSLALEQRSTDALRARAEATLRRTEAGFHLLIEGFPDPVMVHANLHVLYANPAAVRYLGYEGQAGLVGLPLQRLLPLKDQDSLMRHVAEARSGLTSVRASDVTLMRADGQEVVADIVTLEMTFEGWPALVTIARDFTERKQMQARLMLSDRMASMGTLSAGIAHELNNPLSYVIANLEFVHATLQPEEFDLARVPDWRQALEEARQGAERVRQIVRQLKTFSRVEEERQEQVDLHRVLDSVAQMATSEVKHRARLVKEYGPLPAITGNDGKLFQVFLNLVINAAHAIPEGGVDENEIRLVTVEDARGWAVVEVRDTGGGIAPENLGRIFDPFFTTKPQGVGTGLGLSICLTLVRAHGGDITVESTVGRGTVFRVSLPPSRHEQGTRPEPAVAAVPTRMRVLIVDDEPQVAAALGRLLEDHVVDIAHGGAQGLDLLLLGEQYDVIFCDLLMPELTGMDFHAEVSARLPALAHRFIFMTGGGFTPRAREFLANGAHRVLDKPFDKADVQRLMIEVLSHCR</sequence>
<dbReference type="EMBL" id="FOAP01000015">
    <property type="protein sequence ID" value="SEM33645.1"/>
    <property type="molecule type" value="Genomic_DNA"/>
</dbReference>
<organism evidence="11 12">
    <name type="scientific">Stigmatella aurantiaca</name>
    <dbReference type="NCBI Taxonomy" id="41"/>
    <lineage>
        <taxon>Bacteria</taxon>
        <taxon>Pseudomonadati</taxon>
        <taxon>Myxococcota</taxon>
        <taxon>Myxococcia</taxon>
        <taxon>Myxococcales</taxon>
        <taxon>Cystobacterineae</taxon>
        <taxon>Archangiaceae</taxon>
        <taxon>Stigmatella</taxon>
    </lineage>
</organism>
<evidence type="ECO:0000313" key="12">
    <source>
        <dbReference type="Proteomes" id="UP000182719"/>
    </source>
</evidence>
<dbReference type="Pfam" id="PF02518">
    <property type="entry name" value="HATPase_c"/>
    <property type="match status" value="1"/>
</dbReference>
<dbReference type="SMART" id="SM00091">
    <property type="entry name" value="PAS"/>
    <property type="match status" value="2"/>
</dbReference>
<dbReference type="InterPro" id="IPR035965">
    <property type="entry name" value="PAS-like_dom_sf"/>
</dbReference>
<dbReference type="SMART" id="SM00387">
    <property type="entry name" value="HATPase_c"/>
    <property type="match status" value="1"/>
</dbReference>
<dbReference type="InterPro" id="IPR005467">
    <property type="entry name" value="His_kinase_dom"/>
</dbReference>
<dbReference type="Gene3D" id="3.30.450.20">
    <property type="entry name" value="PAS domain"/>
    <property type="match status" value="2"/>
</dbReference>
<keyword evidence="12" id="KW-1185">Reference proteome</keyword>
<dbReference type="OrthoDB" id="9815750at2"/>
<dbReference type="GO" id="GO:0005886">
    <property type="term" value="C:plasma membrane"/>
    <property type="evidence" value="ECO:0007669"/>
    <property type="project" value="TreeGrafter"/>
</dbReference>
<dbReference type="SMART" id="SM00448">
    <property type="entry name" value="REC"/>
    <property type="match status" value="1"/>
</dbReference>
<keyword evidence="4" id="KW-0808">Transferase</keyword>
<dbReference type="InterPro" id="IPR004358">
    <property type="entry name" value="Sig_transdc_His_kin-like_C"/>
</dbReference>
<dbReference type="PANTHER" id="PTHR43047">
    <property type="entry name" value="TWO-COMPONENT HISTIDINE PROTEIN KINASE"/>
    <property type="match status" value="1"/>
</dbReference>
<dbReference type="InterPro" id="IPR001789">
    <property type="entry name" value="Sig_transdc_resp-reg_receiver"/>
</dbReference>
<evidence type="ECO:0000259" key="10">
    <source>
        <dbReference type="PROSITE" id="PS50112"/>
    </source>
</evidence>
<dbReference type="SUPFAM" id="SSF55781">
    <property type="entry name" value="GAF domain-like"/>
    <property type="match status" value="1"/>
</dbReference>
<feature type="region of interest" description="Disordered" evidence="7">
    <location>
        <begin position="1"/>
        <end position="27"/>
    </location>
</feature>
<evidence type="ECO:0000256" key="4">
    <source>
        <dbReference type="ARBA" id="ARBA00022679"/>
    </source>
</evidence>
<evidence type="ECO:0000256" key="6">
    <source>
        <dbReference type="PROSITE-ProRule" id="PRU00169"/>
    </source>
</evidence>
<feature type="domain" description="PAS" evidence="10">
    <location>
        <begin position="37"/>
        <end position="97"/>
    </location>
</feature>
<dbReference type="SMART" id="SM00388">
    <property type="entry name" value="HisKA"/>
    <property type="match status" value="1"/>
</dbReference>